<evidence type="ECO:0000313" key="3">
    <source>
        <dbReference type="Proteomes" id="UP001172159"/>
    </source>
</evidence>
<proteinExistence type="predicted"/>
<dbReference type="PANTHER" id="PTHR24148:SF64">
    <property type="entry name" value="HETEROKARYON INCOMPATIBILITY DOMAIN-CONTAINING PROTEIN"/>
    <property type="match status" value="1"/>
</dbReference>
<sequence>MESGTHLDPKGRSSPRPFNTLRAPTSQMDASDERLPIYLGRLFLLPWWERVWTVQEFVLGTQVIFHCGRHAVEAGLIQRGVHQLRKHLHAPCCIKCHSFRQPLQLIDGSPVQPSLNQVWDRIRVLTESVRELESSSTTLDFDITLATYRLRHATDRRDKIFGLLGLSDGLSDVITVNYAATVEEVYEDFTLRYIKHTRNLRLLSAVGGRSLHLNLPSYVPDWSVSTYQDSEPEGWTAMIRTRMKTVRDMYRTAQRPRTIPMWDRVAPGVVRVNGFVFDKVQTVLPTDSAWEVRGFHNLGRWMKMASELANSVSNDDLQESFLQALCGDVCYSYWDSTDGYQVQWLDMGKEGVAGLEAWVKGLISGDDTNWETVESHRFVSRLFDVSNNRNFIVTERGFVGWAEKRCTQGDVIAVLGGGDCPFVLSALQVKRNFEGYKEYSRLPQFRMLGDAYLQGIMRGEAFGLMGKTGTPDEAFDELILI</sequence>
<evidence type="ECO:0008006" key="4">
    <source>
        <dbReference type="Google" id="ProtNLM"/>
    </source>
</evidence>
<dbReference type="InterPro" id="IPR052895">
    <property type="entry name" value="HetReg/Transcr_Mod"/>
</dbReference>
<gene>
    <name evidence="2" type="ORF">B0T21DRAFT_183717</name>
</gene>
<dbReference type="PANTHER" id="PTHR24148">
    <property type="entry name" value="ANKYRIN REPEAT DOMAIN-CONTAINING PROTEIN 39 HOMOLOG-RELATED"/>
    <property type="match status" value="1"/>
</dbReference>
<keyword evidence="3" id="KW-1185">Reference proteome</keyword>
<accession>A0AA40EHZ3</accession>
<evidence type="ECO:0000256" key="1">
    <source>
        <dbReference type="SAM" id="MobiDB-lite"/>
    </source>
</evidence>
<feature type="compositionally biased region" description="Basic and acidic residues" evidence="1">
    <location>
        <begin position="1"/>
        <end position="11"/>
    </location>
</feature>
<dbReference type="AlphaFoldDB" id="A0AA40EHZ3"/>
<comment type="caution">
    <text evidence="2">The sequence shown here is derived from an EMBL/GenBank/DDBJ whole genome shotgun (WGS) entry which is preliminary data.</text>
</comment>
<reference evidence="2" key="1">
    <citation type="submission" date="2023-06" db="EMBL/GenBank/DDBJ databases">
        <title>Genome-scale phylogeny and comparative genomics of the fungal order Sordariales.</title>
        <authorList>
            <consortium name="Lawrence Berkeley National Laboratory"/>
            <person name="Hensen N."/>
            <person name="Bonometti L."/>
            <person name="Westerberg I."/>
            <person name="Brannstrom I.O."/>
            <person name="Guillou S."/>
            <person name="Cros-Aarteil S."/>
            <person name="Calhoun S."/>
            <person name="Haridas S."/>
            <person name="Kuo A."/>
            <person name="Mondo S."/>
            <person name="Pangilinan J."/>
            <person name="Riley R."/>
            <person name="Labutti K."/>
            <person name="Andreopoulos B."/>
            <person name="Lipzen A."/>
            <person name="Chen C."/>
            <person name="Yanf M."/>
            <person name="Daum C."/>
            <person name="Ng V."/>
            <person name="Clum A."/>
            <person name="Steindorff A."/>
            <person name="Ohm R."/>
            <person name="Martin F."/>
            <person name="Silar P."/>
            <person name="Natvig D."/>
            <person name="Lalanne C."/>
            <person name="Gautier V."/>
            <person name="Ament-Velasquez S.L."/>
            <person name="Kruys A."/>
            <person name="Hutchinson M.I."/>
            <person name="Powell A.J."/>
            <person name="Barry K."/>
            <person name="Miller A.N."/>
            <person name="Grigoriev I.V."/>
            <person name="Debuchy R."/>
            <person name="Gladieux P."/>
            <person name="Thoren M.H."/>
            <person name="Johannesson H."/>
        </authorList>
    </citation>
    <scope>NUCLEOTIDE SEQUENCE</scope>
    <source>
        <strain evidence="2">CBS 540.89</strain>
    </source>
</reference>
<dbReference type="Proteomes" id="UP001172159">
    <property type="component" value="Unassembled WGS sequence"/>
</dbReference>
<name>A0AA40EHZ3_9PEZI</name>
<feature type="region of interest" description="Disordered" evidence="1">
    <location>
        <begin position="1"/>
        <end position="27"/>
    </location>
</feature>
<protein>
    <recommendedName>
        <fullName evidence="4">Heterokaryon incompatibility domain-containing protein</fullName>
    </recommendedName>
</protein>
<dbReference type="EMBL" id="JAUKTV010000006">
    <property type="protein sequence ID" value="KAK0736758.1"/>
    <property type="molecule type" value="Genomic_DNA"/>
</dbReference>
<evidence type="ECO:0000313" key="2">
    <source>
        <dbReference type="EMBL" id="KAK0736758.1"/>
    </source>
</evidence>
<organism evidence="2 3">
    <name type="scientific">Apiosordaria backusii</name>
    <dbReference type="NCBI Taxonomy" id="314023"/>
    <lineage>
        <taxon>Eukaryota</taxon>
        <taxon>Fungi</taxon>
        <taxon>Dikarya</taxon>
        <taxon>Ascomycota</taxon>
        <taxon>Pezizomycotina</taxon>
        <taxon>Sordariomycetes</taxon>
        <taxon>Sordariomycetidae</taxon>
        <taxon>Sordariales</taxon>
        <taxon>Lasiosphaeriaceae</taxon>
        <taxon>Apiosordaria</taxon>
    </lineage>
</organism>